<dbReference type="EMBL" id="PYGD01000005">
    <property type="protein sequence ID" value="PSK91575.1"/>
    <property type="molecule type" value="Genomic_DNA"/>
</dbReference>
<accession>A0A2P8D302</accession>
<gene>
    <name evidence="1" type="ORF">B0I18_105158</name>
</gene>
<reference evidence="1 2" key="1">
    <citation type="submission" date="2018-03" db="EMBL/GenBank/DDBJ databases">
        <title>Genomic Encyclopedia of Type Strains, Phase III (KMG-III): the genomes of soil and plant-associated and newly described type strains.</title>
        <authorList>
            <person name="Whitman W."/>
        </authorList>
    </citation>
    <scope>NUCLEOTIDE SEQUENCE [LARGE SCALE GENOMIC DNA]</scope>
    <source>
        <strain evidence="1 2">CGMCC 1.12700</strain>
    </source>
</reference>
<dbReference type="AlphaFoldDB" id="A0A2P8D302"/>
<evidence type="ECO:0000313" key="1">
    <source>
        <dbReference type="EMBL" id="PSK91575.1"/>
    </source>
</evidence>
<evidence type="ECO:0000313" key="2">
    <source>
        <dbReference type="Proteomes" id="UP000240572"/>
    </source>
</evidence>
<dbReference type="Proteomes" id="UP000240572">
    <property type="component" value="Unassembled WGS sequence"/>
</dbReference>
<proteinExistence type="predicted"/>
<name>A0A2P8D302_9BACT</name>
<sequence>MPFVSGGYRFESKSHYSFMLAFCSQLCKLLCKSNRIYKFFNTCIFRQIKASSQPMFITTDGISLNT</sequence>
<organism evidence="1 2">
    <name type="scientific">Taibaiella chishuiensis</name>
    <dbReference type="NCBI Taxonomy" id="1434707"/>
    <lineage>
        <taxon>Bacteria</taxon>
        <taxon>Pseudomonadati</taxon>
        <taxon>Bacteroidota</taxon>
        <taxon>Chitinophagia</taxon>
        <taxon>Chitinophagales</taxon>
        <taxon>Chitinophagaceae</taxon>
        <taxon>Taibaiella</taxon>
    </lineage>
</organism>
<comment type="caution">
    <text evidence="1">The sequence shown here is derived from an EMBL/GenBank/DDBJ whole genome shotgun (WGS) entry which is preliminary data.</text>
</comment>
<protein>
    <submittedName>
        <fullName evidence="1">Uncharacterized protein</fullName>
    </submittedName>
</protein>
<keyword evidence="2" id="KW-1185">Reference proteome</keyword>